<organism evidence="1">
    <name type="scientific">marine sediment metagenome</name>
    <dbReference type="NCBI Taxonomy" id="412755"/>
    <lineage>
        <taxon>unclassified sequences</taxon>
        <taxon>metagenomes</taxon>
        <taxon>ecological metagenomes</taxon>
    </lineage>
</organism>
<evidence type="ECO:0000313" key="1">
    <source>
        <dbReference type="EMBL" id="KKM83803.1"/>
    </source>
</evidence>
<gene>
    <name evidence="1" type="ORF">LCGC14_1305810</name>
</gene>
<dbReference type="EMBL" id="LAZR01007662">
    <property type="protein sequence ID" value="KKM83803.1"/>
    <property type="molecule type" value="Genomic_DNA"/>
</dbReference>
<dbReference type="AlphaFoldDB" id="A0A0F9KPH9"/>
<protein>
    <submittedName>
        <fullName evidence="1">Uncharacterized protein</fullName>
    </submittedName>
</protein>
<name>A0A0F9KPH9_9ZZZZ</name>
<sequence>MNRRSFFQLITGFAAGVVTAFAPGKAKSKMTLSQWHKSTPMEFVIQDERDLLEKRTLNWINMGPYKKLHYVTQMDCCYTHKNGKKMRCVVLFENDYLCEDIKIHAASIKRRAIEGGAWYPTKDTKYSVG</sequence>
<proteinExistence type="predicted"/>
<reference evidence="1" key="1">
    <citation type="journal article" date="2015" name="Nature">
        <title>Complex archaea that bridge the gap between prokaryotes and eukaryotes.</title>
        <authorList>
            <person name="Spang A."/>
            <person name="Saw J.H."/>
            <person name="Jorgensen S.L."/>
            <person name="Zaremba-Niedzwiedzka K."/>
            <person name="Martijn J."/>
            <person name="Lind A.E."/>
            <person name="van Eijk R."/>
            <person name="Schleper C."/>
            <person name="Guy L."/>
            <person name="Ettema T.J."/>
        </authorList>
    </citation>
    <scope>NUCLEOTIDE SEQUENCE</scope>
</reference>
<accession>A0A0F9KPH9</accession>
<comment type="caution">
    <text evidence="1">The sequence shown here is derived from an EMBL/GenBank/DDBJ whole genome shotgun (WGS) entry which is preliminary data.</text>
</comment>